<dbReference type="InterPro" id="IPR011990">
    <property type="entry name" value="TPR-like_helical_dom_sf"/>
</dbReference>
<sequence>MKKSLRLSLLSFLMVGADFTESGAWGNQASQWSRGMVLAQTLGVELEQQADQLNQAGIALYQQGEVQAALAQFQKAAEIYKRLGDRSGEATTLNNIGWIFSETQPELAIIFLKQSVNTTESLRDEIRGLPTDLQQTYTQTVEFSYRKLADLLLQADRVLEAQQVLDLLKVQELEDYLSTVRGNAETRKGVIVLRSEQEILAQFDARQTSAIELGNELAQLRQIPEAQRTPAQQQRLVQLDTLQNTLNQDFNEFLRSPSVQAALDQLSRTALRQAVDLADLNAQRQQLQDLNAVLLYPFILDDRLELIITTPQSAPLRRTVPVAKTDLNRTIVTFLHDQEQWLIQRFRVNNITAKSLSSLSRQSALNLNILAGAFVKGAYQFRVGTEQFNFNGLPFAGQEVAQLVAAFPGTTHFVDRDFSLAAVQPRMGDHSILHLATHAAFVPGQPEDSFVLFGNGDRATLRDIANWSLFNVDLVVLSACETGLGGNFGNGEEILGLGYQFQQQGAKATIASLWKVDDGGTQALMEVFYNLLQPGNVSKVEALRQAQLALIHSQQPTSGGRRGAAPDWEELALPPGVQKSLNHPYYWASFVLIGNGL</sequence>
<dbReference type="Proteomes" id="UP000607397">
    <property type="component" value="Unassembled WGS sequence"/>
</dbReference>
<evidence type="ECO:0000313" key="2">
    <source>
        <dbReference type="EMBL" id="NCJ07586.1"/>
    </source>
</evidence>
<dbReference type="InterPro" id="IPR024983">
    <property type="entry name" value="CHAT_dom"/>
</dbReference>
<accession>A0A8K2A0Y8</accession>
<dbReference type="EMBL" id="WVIC01000029">
    <property type="protein sequence ID" value="NCJ07586.1"/>
    <property type="molecule type" value="Genomic_DNA"/>
</dbReference>
<dbReference type="PANTHER" id="PTHR10098:SF112">
    <property type="entry name" value="SLR0380 PROTEIN"/>
    <property type="match status" value="1"/>
</dbReference>
<proteinExistence type="predicted"/>
<gene>
    <name evidence="2" type="ORF">GS597_13925</name>
</gene>
<dbReference type="Gene3D" id="1.25.40.10">
    <property type="entry name" value="Tetratricopeptide repeat domain"/>
    <property type="match status" value="1"/>
</dbReference>
<protein>
    <submittedName>
        <fullName evidence="2">CHAT domain-containing protein</fullName>
    </submittedName>
</protein>
<organism evidence="2 3">
    <name type="scientific">Petrachloros mirabilis ULC683</name>
    <dbReference type="NCBI Taxonomy" id="2781853"/>
    <lineage>
        <taxon>Bacteria</taxon>
        <taxon>Bacillati</taxon>
        <taxon>Cyanobacteriota</taxon>
        <taxon>Cyanophyceae</taxon>
        <taxon>Synechococcales</taxon>
        <taxon>Petrachlorosaceae</taxon>
        <taxon>Petrachloros</taxon>
        <taxon>Petrachloros mirabilis</taxon>
    </lineage>
</organism>
<dbReference type="SUPFAM" id="SSF48452">
    <property type="entry name" value="TPR-like"/>
    <property type="match status" value="1"/>
</dbReference>
<reference evidence="2" key="1">
    <citation type="submission" date="2019-12" db="EMBL/GenBank/DDBJ databases">
        <title>High-Quality draft genome sequences of three cyanobacteria isolated from the limestone walls of the Old Cathedral of Coimbra.</title>
        <authorList>
            <person name="Tiago I."/>
            <person name="Soares F."/>
            <person name="Portugal A."/>
        </authorList>
    </citation>
    <scope>NUCLEOTIDE SEQUENCE [LARGE SCALE GENOMIC DNA]</scope>
    <source>
        <strain evidence="2">C</strain>
    </source>
</reference>
<name>A0A8K2A0Y8_9CYAN</name>
<comment type="caution">
    <text evidence="2">The sequence shown here is derived from an EMBL/GenBank/DDBJ whole genome shotgun (WGS) entry which is preliminary data.</text>
</comment>
<dbReference type="Pfam" id="PF13424">
    <property type="entry name" value="TPR_12"/>
    <property type="match status" value="1"/>
</dbReference>
<dbReference type="Pfam" id="PF12770">
    <property type="entry name" value="CHAT"/>
    <property type="match status" value="1"/>
</dbReference>
<feature type="domain" description="CHAT" evidence="1">
    <location>
        <begin position="287"/>
        <end position="595"/>
    </location>
</feature>
<dbReference type="PANTHER" id="PTHR10098">
    <property type="entry name" value="RAPSYN-RELATED"/>
    <property type="match status" value="1"/>
</dbReference>
<dbReference type="RefSeq" id="WP_161826065.1">
    <property type="nucleotide sequence ID" value="NZ_WVIC01000029.1"/>
</dbReference>
<evidence type="ECO:0000313" key="3">
    <source>
        <dbReference type="Proteomes" id="UP000607397"/>
    </source>
</evidence>
<dbReference type="AlphaFoldDB" id="A0A8K2A0Y8"/>
<keyword evidence="3" id="KW-1185">Reference proteome</keyword>
<evidence type="ECO:0000259" key="1">
    <source>
        <dbReference type="Pfam" id="PF12770"/>
    </source>
</evidence>